<accession>A0A8H3IUF2</accession>
<comment type="caution">
    <text evidence="3">The sequence shown here is derived from an EMBL/GenBank/DDBJ whole genome shotgun (WGS) entry which is preliminary data.</text>
</comment>
<evidence type="ECO:0000259" key="2">
    <source>
        <dbReference type="Pfam" id="PF01764"/>
    </source>
</evidence>
<name>A0A8H3IUF2_9LECA</name>
<dbReference type="CDD" id="cd00519">
    <property type="entry name" value="Lipase_3"/>
    <property type="match status" value="1"/>
</dbReference>
<dbReference type="Proteomes" id="UP000664534">
    <property type="component" value="Unassembled WGS sequence"/>
</dbReference>
<dbReference type="AlphaFoldDB" id="A0A8H3IUF2"/>
<reference evidence="3" key="1">
    <citation type="submission" date="2021-03" db="EMBL/GenBank/DDBJ databases">
        <authorList>
            <person name="Tagirdzhanova G."/>
        </authorList>
    </citation>
    <scope>NUCLEOTIDE SEQUENCE</scope>
</reference>
<feature type="domain" description="Fungal lipase-type" evidence="2">
    <location>
        <begin position="281"/>
        <end position="428"/>
    </location>
</feature>
<gene>
    <name evidence="3" type="ORF">IMSHALPRED_008955</name>
</gene>
<protein>
    <recommendedName>
        <fullName evidence="2">Fungal lipase-type domain-containing protein</fullName>
    </recommendedName>
</protein>
<dbReference type="GO" id="GO:0006629">
    <property type="term" value="P:lipid metabolic process"/>
    <property type="evidence" value="ECO:0007669"/>
    <property type="project" value="InterPro"/>
</dbReference>
<dbReference type="SUPFAM" id="SSF53474">
    <property type="entry name" value="alpha/beta-Hydrolases"/>
    <property type="match status" value="1"/>
</dbReference>
<dbReference type="InterPro" id="IPR002921">
    <property type="entry name" value="Fungal_lipase-type"/>
</dbReference>
<dbReference type="Pfam" id="PF01764">
    <property type="entry name" value="Lipase_3"/>
    <property type="match status" value="1"/>
</dbReference>
<feature type="region of interest" description="Disordered" evidence="1">
    <location>
        <begin position="461"/>
        <end position="487"/>
    </location>
</feature>
<feature type="region of interest" description="Disordered" evidence="1">
    <location>
        <begin position="1"/>
        <end position="103"/>
    </location>
</feature>
<evidence type="ECO:0000256" key="1">
    <source>
        <dbReference type="SAM" id="MobiDB-lite"/>
    </source>
</evidence>
<dbReference type="InterPro" id="IPR029058">
    <property type="entry name" value="AB_hydrolase_fold"/>
</dbReference>
<organism evidence="3 4">
    <name type="scientific">Imshaugia aleurites</name>
    <dbReference type="NCBI Taxonomy" id="172621"/>
    <lineage>
        <taxon>Eukaryota</taxon>
        <taxon>Fungi</taxon>
        <taxon>Dikarya</taxon>
        <taxon>Ascomycota</taxon>
        <taxon>Pezizomycotina</taxon>
        <taxon>Lecanoromycetes</taxon>
        <taxon>OSLEUM clade</taxon>
        <taxon>Lecanoromycetidae</taxon>
        <taxon>Lecanorales</taxon>
        <taxon>Lecanorineae</taxon>
        <taxon>Parmeliaceae</taxon>
        <taxon>Imshaugia</taxon>
    </lineage>
</organism>
<dbReference type="EMBL" id="CAJPDT010000067">
    <property type="protein sequence ID" value="CAF9932693.1"/>
    <property type="molecule type" value="Genomic_DNA"/>
</dbReference>
<feature type="compositionally biased region" description="Basic residues" evidence="1">
    <location>
        <begin position="7"/>
        <end position="17"/>
    </location>
</feature>
<dbReference type="PANTHER" id="PTHR46023">
    <property type="entry name" value="LIPASE CLASS 3 PROTEIN-LIKE"/>
    <property type="match status" value="1"/>
</dbReference>
<proteinExistence type="predicted"/>
<dbReference type="Gene3D" id="3.40.50.1820">
    <property type="entry name" value="alpha/beta hydrolase"/>
    <property type="match status" value="1"/>
</dbReference>
<sequence>MTETARKKNPGLRRPKRTVPQQLAKTSPPTSSAPPSNPPLPLRTRSEPQLDLPPRYSVLFPPEQTSLPQRPPQSLHPPSHTSPLPSGGLLPPPATSNGFQNTSSNALLDIPVVNPERLVNNTFVEQQQPSSEEIAHEALRDLISTKFDSVITSIDGEQFGGEEKELLVRDDVQSGIRGGWGTGNRQVSRGANRAISTAVVGTNYFAKANLYANSRLPPNLPPLQLYLPSYPLLCLAAQYSQRAYNKPTGSEREAFVNADWRMGTKAMVIKSMPIDDMNCVVFAIRGSQTFMDWAVNLNSSPVSPKDFLDDPGNLCHSGFLSVANKMIKPVAARLRSLLAENPARSSCSLLMTGHSAGGAVASLLYAHMLAEQVKSELNTLTGCFKRIHCLTFGTPPISLLPLTKPPTFRYKKSLFMSFINEGDPVPRADKAYVRSLLNLYASPAPGSKCIASLPALKPCKRKAKPKKATDRRENPPSAPNPPTEAPVWKVPAGALSNAGRLVVLRENKTSTTEVEDDVKAEITCDQELRGVVFGDPVMHMMKVYAKRVEILATKAVTAKIWG</sequence>
<keyword evidence="4" id="KW-1185">Reference proteome</keyword>
<dbReference type="OrthoDB" id="438440at2759"/>
<evidence type="ECO:0000313" key="4">
    <source>
        <dbReference type="Proteomes" id="UP000664534"/>
    </source>
</evidence>
<feature type="compositionally biased region" description="Pro residues" evidence="1">
    <location>
        <begin position="31"/>
        <end position="41"/>
    </location>
</feature>
<dbReference type="PANTHER" id="PTHR46023:SF6">
    <property type="entry name" value="LIPASE CLASS 3 FAMILY PROTEIN"/>
    <property type="match status" value="1"/>
</dbReference>
<feature type="compositionally biased region" description="Low complexity" evidence="1">
    <location>
        <begin position="76"/>
        <end position="89"/>
    </location>
</feature>
<evidence type="ECO:0000313" key="3">
    <source>
        <dbReference type="EMBL" id="CAF9932693.1"/>
    </source>
</evidence>